<dbReference type="InterPro" id="IPR011629">
    <property type="entry name" value="CobW-like_C"/>
</dbReference>
<dbReference type="PANTHER" id="PTHR43603">
    <property type="entry name" value="COBW DOMAIN-CONTAINING PROTEIN DDB_G0274527"/>
    <property type="match status" value="1"/>
</dbReference>
<dbReference type="SUPFAM" id="SSF52540">
    <property type="entry name" value="P-loop containing nucleoside triphosphate hydrolases"/>
    <property type="match status" value="1"/>
</dbReference>
<accession>A0AAW1S046</accession>
<name>A0AAW1S046_9CHLO</name>
<protein>
    <recommendedName>
        <fullName evidence="2">CobW C-terminal domain-containing protein</fullName>
    </recommendedName>
</protein>
<feature type="region of interest" description="Disordered" evidence="1">
    <location>
        <begin position="400"/>
        <end position="420"/>
    </location>
</feature>
<sequence>MAGSQGSIPVTMLSGFLGSGKTTLLRHLLENSSLKIGCIVNDVADVNIDAKLIRNDRTKSRKGEQNTTADLADTIELANGCACCSIQEELFGSFEKLLTIADQKGVKYDRFVLENSGVAEPQNLRDKFNDALASGHPLMARIRLDTMVTMVDSGSFFADWSSKAPLAARPDLGEGGNLRPVVDLLVEQIECADYVLLNKIDLLGREHLDSLTAIVSSLNRLAEVVACEQAKVDIVKRQETTAAARFGIRSFVYARRRPFHPQRLRETVLQWIPVSHNKATGNLQATPGDSPLKAVLRSKGFMWMANSHNTAFFWSHAGQHFEVRDEGEWWAAVPDDEWPEPGMQRDVVIQDFDLSSAFGDRRQEIVFIGRSMQQEAITQRLDGALLTDAEMDQYKQRFCKIPDPSHPDVEHLQQAKRART</sequence>
<evidence type="ECO:0000259" key="2">
    <source>
        <dbReference type="SMART" id="SM00833"/>
    </source>
</evidence>
<dbReference type="InterPro" id="IPR051927">
    <property type="entry name" value="Zn_Chap_cDPG_Synth"/>
</dbReference>
<dbReference type="PANTHER" id="PTHR43603:SF1">
    <property type="entry name" value="ZINC-REGULATED GTPASE METALLOPROTEIN ACTIVATOR 1"/>
    <property type="match status" value="1"/>
</dbReference>
<dbReference type="SUPFAM" id="SSF90002">
    <property type="entry name" value="Hypothetical protein YjiA, C-terminal domain"/>
    <property type="match status" value="1"/>
</dbReference>
<dbReference type="SMART" id="SM00833">
    <property type="entry name" value="CobW_C"/>
    <property type="match status" value="1"/>
</dbReference>
<evidence type="ECO:0000256" key="1">
    <source>
        <dbReference type="SAM" id="MobiDB-lite"/>
    </source>
</evidence>
<dbReference type="Proteomes" id="UP001485043">
    <property type="component" value="Unassembled WGS sequence"/>
</dbReference>
<proteinExistence type="predicted"/>
<feature type="compositionally biased region" description="Basic and acidic residues" evidence="1">
    <location>
        <begin position="403"/>
        <end position="413"/>
    </location>
</feature>
<organism evidence="3 4">
    <name type="scientific">Apatococcus fuscideae</name>
    <dbReference type="NCBI Taxonomy" id="2026836"/>
    <lineage>
        <taxon>Eukaryota</taxon>
        <taxon>Viridiplantae</taxon>
        <taxon>Chlorophyta</taxon>
        <taxon>core chlorophytes</taxon>
        <taxon>Trebouxiophyceae</taxon>
        <taxon>Chlorellales</taxon>
        <taxon>Chlorellaceae</taxon>
        <taxon>Apatococcus</taxon>
    </lineage>
</organism>
<dbReference type="AlphaFoldDB" id="A0AAW1S046"/>
<reference evidence="3 4" key="1">
    <citation type="journal article" date="2024" name="Nat. Commun.">
        <title>Phylogenomics reveals the evolutionary origins of lichenization in chlorophyte algae.</title>
        <authorList>
            <person name="Puginier C."/>
            <person name="Libourel C."/>
            <person name="Otte J."/>
            <person name="Skaloud P."/>
            <person name="Haon M."/>
            <person name="Grisel S."/>
            <person name="Petersen M."/>
            <person name="Berrin J.G."/>
            <person name="Delaux P.M."/>
            <person name="Dal Grande F."/>
            <person name="Keller J."/>
        </authorList>
    </citation>
    <scope>NUCLEOTIDE SEQUENCE [LARGE SCALE GENOMIC DNA]</scope>
    <source>
        <strain evidence="3 4">SAG 2523</strain>
    </source>
</reference>
<dbReference type="InterPro" id="IPR003495">
    <property type="entry name" value="CobW/HypB/UreG_nucleotide-bd"/>
</dbReference>
<dbReference type="Gene3D" id="3.40.50.300">
    <property type="entry name" value="P-loop containing nucleotide triphosphate hydrolases"/>
    <property type="match status" value="1"/>
</dbReference>
<dbReference type="InterPro" id="IPR027417">
    <property type="entry name" value="P-loop_NTPase"/>
</dbReference>
<evidence type="ECO:0000313" key="4">
    <source>
        <dbReference type="Proteomes" id="UP001485043"/>
    </source>
</evidence>
<dbReference type="EMBL" id="JALJOV010001865">
    <property type="protein sequence ID" value="KAK9839380.1"/>
    <property type="molecule type" value="Genomic_DNA"/>
</dbReference>
<feature type="domain" description="CobW C-terminal" evidence="2">
    <location>
        <begin position="248"/>
        <end position="385"/>
    </location>
</feature>
<dbReference type="CDD" id="cd03112">
    <property type="entry name" value="CobW-like"/>
    <property type="match status" value="1"/>
</dbReference>
<gene>
    <name evidence="3" type="ORF">WJX84_011402</name>
</gene>
<dbReference type="Pfam" id="PF02492">
    <property type="entry name" value="cobW"/>
    <property type="match status" value="1"/>
</dbReference>
<comment type="caution">
    <text evidence="3">The sequence shown here is derived from an EMBL/GenBank/DDBJ whole genome shotgun (WGS) entry which is preliminary data.</text>
</comment>
<dbReference type="Pfam" id="PF07683">
    <property type="entry name" value="CobW_C"/>
    <property type="match status" value="1"/>
</dbReference>
<keyword evidence="4" id="KW-1185">Reference proteome</keyword>
<evidence type="ECO:0000313" key="3">
    <source>
        <dbReference type="EMBL" id="KAK9839380.1"/>
    </source>
</evidence>